<comment type="catalytic activity">
    <reaction evidence="1">
        <text>Hydrolyzes the link between N-acetylmuramoyl residues and L-amino acid residues in certain cell-wall glycopeptides.</text>
        <dbReference type="EC" id="3.5.1.28"/>
    </reaction>
</comment>
<evidence type="ECO:0000256" key="4">
    <source>
        <dbReference type="ARBA" id="ARBA00023316"/>
    </source>
</evidence>
<evidence type="ECO:0000313" key="7">
    <source>
        <dbReference type="Proteomes" id="UP000823868"/>
    </source>
</evidence>
<dbReference type="InterPro" id="IPR051206">
    <property type="entry name" value="NAMLAA_amidase_2"/>
</dbReference>
<dbReference type="GO" id="GO:0009254">
    <property type="term" value="P:peptidoglycan turnover"/>
    <property type="evidence" value="ECO:0007669"/>
    <property type="project" value="TreeGrafter"/>
</dbReference>
<dbReference type="PANTHER" id="PTHR30417:SF1">
    <property type="entry name" value="N-ACETYLMURAMOYL-L-ALANINE AMIDASE AMID"/>
    <property type="match status" value="1"/>
</dbReference>
<dbReference type="EC" id="3.5.1.28" evidence="2"/>
<dbReference type="GO" id="GO:0009253">
    <property type="term" value="P:peptidoglycan catabolic process"/>
    <property type="evidence" value="ECO:0007669"/>
    <property type="project" value="InterPro"/>
</dbReference>
<dbReference type="AlphaFoldDB" id="A0A9D2BYG2"/>
<feature type="domain" description="N-acetylmuramoyl-L-alanine amidase" evidence="5">
    <location>
        <begin position="13"/>
        <end position="155"/>
    </location>
</feature>
<dbReference type="PANTHER" id="PTHR30417">
    <property type="entry name" value="N-ACETYLMURAMOYL-L-ALANINE AMIDASE AMID"/>
    <property type="match status" value="1"/>
</dbReference>
<dbReference type="GO" id="GO:0071555">
    <property type="term" value="P:cell wall organization"/>
    <property type="evidence" value="ECO:0007669"/>
    <property type="project" value="UniProtKB-KW"/>
</dbReference>
<sequence>MSNSPLAVYTRLSPNRTSPRNHAIDTITIHCYVGQVTAESAGAWFAKETTRASCNYVVDKDGRIGLIVDESNMSWCSSSFSNDHRAVTIEVASDMVHPYAVTDKAYTALIELCADICKRNGIPKLLWQGNKYLVGQVDRQNLTVHRWFANKACPGDYLYSRLGDIAKQVNAKLEGDTMTGEEIYKELTAYTASLPLPEWAKEELEEAVAMGITDGTDPMGLIPRYQAAIMAKRAVQRGKVRT</sequence>
<dbReference type="EMBL" id="DXDX01000080">
    <property type="protein sequence ID" value="HIY21154.1"/>
    <property type="molecule type" value="Genomic_DNA"/>
</dbReference>
<dbReference type="InterPro" id="IPR036505">
    <property type="entry name" value="Amidase/PGRP_sf"/>
</dbReference>
<accession>A0A9D2BYG2</accession>
<evidence type="ECO:0000313" key="6">
    <source>
        <dbReference type="EMBL" id="HIY21154.1"/>
    </source>
</evidence>
<name>A0A9D2BYG2_9FIRM</name>
<proteinExistence type="predicted"/>
<comment type="caution">
    <text evidence="6">The sequence shown here is derived from an EMBL/GenBank/DDBJ whole genome shotgun (WGS) entry which is preliminary data.</text>
</comment>
<protein>
    <recommendedName>
        <fullName evidence="2">N-acetylmuramoyl-L-alanine amidase</fullName>
        <ecNumber evidence="2">3.5.1.28</ecNumber>
    </recommendedName>
</protein>
<dbReference type="Proteomes" id="UP000823868">
    <property type="component" value="Unassembled WGS sequence"/>
</dbReference>
<evidence type="ECO:0000256" key="1">
    <source>
        <dbReference type="ARBA" id="ARBA00001561"/>
    </source>
</evidence>
<dbReference type="SMART" id="SM00644">
    <property type="entry name" value="Ami_2"/>
    <property type="match status" value="1"/>
</dbReference>
<dbReference type="Gene3D" id="3.40.80.10">
    <property type="entry name" value="Peptidoglycan recognition protein-like"/>
    <property type="match status" value="1"/>
</dbReference>
<dbReference type="Pfam" id="PF01510">
    <property type="entry name" value="Amidase_2"/>
    <property type="match status" value="1"/>
</dbReference>
<reference evidence="6" key="2">
    <citation type="submission" date="2021-04" db="EMBL/GenBank/DDBJ databases">
        <authorList>
            <person name="Gilroy R."/>
        </authorList>
    </citation>
    <scope>NUCLEOTIDE SEQUENCE</scope>
    <source>
        <strain evidence="6">ChiBcec16_6824</strain>
    </source>
</reference>
<evidence type="ECO:0000256" key="2">
    <source>
        <dbReference type="ARBA" id="ARBA00011901"/>
    </source>
</evidence>
<evidence type="ECO:0000256" key="3">
    <source>
        <dbReference type="ARBA" id="ARBA00022801"/>
    </source>
</evidence>
<dbReference type="SUPFAM" id="SSF55846">
    <property type="entry name" value="N-acetylmuramoyl-L-alanine amidase-like"/>
    <property type="match status" value="1"/>
</dbReference>
<dbReference type="GO" id="GO:0008745">
    <property type="term" value="F:N-acetylmuramoyl-L-alanine amidase activity"/>
    <property type="evidence" value="ECO:0007669"/>
    <property type="project" value="UniProtKB-EC"/>
</dbReference>
<keyword evidence="4" id="KW-0961">Cell wall biogenesis/degradation</keyword>
<evidence type="ECO:0000259" key="5">
    <source>
        <dbReference type="SMART" id="SM00644"/>
    </source>
</evidence>
<reference evidence="6" key="1">
    <citation type="journal article" date="2021" name="PeerJ">
        <title>Extensive microbial diversity within the chicken gut microbiome revealed by metagenomics and culture.</title>
        <authorList>
            <person name="Gilroy R."/>
            <person name="Ravi A."/>
            <person name="Getino M."/>
            <person name="Pursley I."/>
            <person name="Horton D.L."/>
            <person name="Alikhan N.F."/>
            <person name="Baker D."/>
            <person name="Gharbi K."/>
            <person name="Hall N."/>
            <person name="Watson M."/>
            <person name="Adriaenssens E.M."/>
            <person name="Foster-Nyarko E."/>
            <person name="Jarju S."/>
            <person name="Secka A."/>
            <person name="Antonio M."/>
            <person name="Oren A."/>
            <person name="Chaudhuri R.R."/>
            <person name="La Ragione R."/>
            <person name="Hildebrand F."/>
            <person name="Pallen M.J."/>
        </authorList>
    </citation>
    <scope>NUCLEOTIDE SEQUENCE</scope>
    <source>
        <strain evidence="6">ChiBcec16_6824</strain>
    </source>
</reference>
<keyword evidence="3" id="KW-0378">Hydrolase</keyword>
<organism evidence="6 7">
    <name type="scientific">Candidatus Flavonifractor merdigallinarum</name>
    <dbReference type="NCBI Taxonomy" id="2838589"/>
    <lineage>
        <taxon>Bacteria</taxon>
        <taxon>Bacillati</taxon>
        <taxon>Bacillota</taxon>
        <taxon>Clostridia</taxon>
        <taxon>Eubacteriales</taxon>
        <taxon>Oscillospiraceae</taxon>
        <taxon>Flavonifractor</taxon>
    </lineage>
</organism>
<dbReference type="InterPro" id="IPR002502">
    <property type="entry name" value="Amidase_domain"/>
</dbReference>
<dbReference type="CDD" id="cd06583">
    <property type="entry name" value="PGRP"/>
    <property type="match status" value="1"/>
</dbReference>
<gene>
    <name evidence="6" type="ORF">H9841_04525</name>
</gene>